<sequence>MREGDVLDFYFVNHNGKKVDFSDFPYIFQEGDLLDWVYTYQTTEMNGKNLTSNYRKNAKEFSVKLAVVPDIFLPLKERWNAWKEAVDELVDTFEVDVTEQRDGKLWTDSGFYLACKIVGSSKSNWKMGVPVMFNNLTVLADNPVWIKEESKTFMPQDGTSVSGDYLDYPYDYAYDYTGEVKGSAKWLIDHFGSSQFNMKIFGYVNTPKITINGHLYQVNVTINDGDYLEIDSRDNSIILHRDGGIKENMYYMRYLPSNVFEPIPSGLLEIETSGTFLYNITLFLERSEPRWS</sequence>
<name>A0A8S5UV84_9CAUD</name>
<dbReference type="EMBL" id="BK016146">
    <property type="protein sequence ID" value="DAF98391.1"/>
    <property type="molecule type" value="Genomic_DNA"/>
</dbReference>
<protein>
    <submittedName>
        <fullName evidence="1">Tail protein</fullName>
    </submittedName>
</protein>
<reference evidence="1" key="1">
    <citation type="journal article" date="2021" name="Proc. Natl. Acad. Sci. U.S.A.">
        <title>A Catalog of Tens of Thousands of Viruses from Human Metagenomes Reveals Hidden Associations with Chronic Diseases.</title>
        <authorList>
            <person name="Tisza M.J."/>
            <person name="Buck C.B."/>
        </authorList>
    </citation>
    <scope>NUCLEOTIDE SEQUENCE</scope>
    <source>
        <strain evidence="1">CtnNB1</strain>
    </source>
</reference>
<proteinExistence type="predicted"/>
<evidence type="ECO:0000313" key="1">
    <source>
        <dbReference type="EMBL" id="DAF98391.1"/>
    </source>
</evidence>
<accession>A0A8S5UV84</accession>
<organism evidence="1">
    <name type="scientific">Siphoviridae sp. ctnNB1</name>
    <dbReference type="NCBI Taxonomy" id="2825660"/>
    <lineage>
        <taxon>Viruses</taxon>
        <taxon>Duplodnaviria</taxon>
        <taxon>Heunggongvirae</taxon>
        <taxon>Uroviricota</taxon>
        <taxon>Caudoviricetes</taxon>
    </lineage>
</organism>